<keyword evidence="2" id="KW-1185">Reference proteome</keyword>
<dbReference type="AlphaFoldDB" id="A0A3A8EQ35"/>
<gene>
    <name evidence="1" type="ORF">D7V21_01260</name>
</gene>
<evidence type="ECO:0000313" key="1">
    <source>
        <dbReference type="EMBL" id="RKG36249.1"/>
    </source>
</evidence>
<organism evidence="1 2">
    <name type="scientific">Acinetobacter guerrae</name>
    <dbReference type="NCBI Taxonomy" id="1843371"/>
    <lineage>
        <taxon>Bacteria</taxon>
        <taxon>Pseudomonadati</taxon>
        <taxon>Pseudomonadota</taxon>
        <taxon>Gammaproteobacteria</taxon>
        <taxon>Moraxellales</taxon>
        <taxon>Moraxellaceae</taxon>
        <taxon>Acinetobacter</taxon>
    </lineage>
</organism>
<dbReference type="Pfam" id="PF03922">
    <property type="entry name" value="OmpW"/>
    <property type="match status" value="1"/>
</dbReference>
<comment type="caution">
    <text evidence="1">The sequence shown here is derived from an EMBL/GenBank/DDBJ whole genome shotgun (WGS) entry which is preliminary data.</text>
</comment>
<evidence type="ECO:0000313" key="2">
    <source>
        <dbReference type="Proteomes" id="UP000269001"/>
    </source>
</evidence>
<accession>A0A3A8EQ35</accession>
<dbReference type="EMBL" id="RAXU01000001">
    <property type="protein sequence ID" value="RKG36249.1"/>
    <property type="molecule type" value="Genomic_DNA"/>
</dbReference>
<name>A0A3A8EQ35_9GAMM</name>
<reference evidence="1 2" key="1">
    <citation type="submission" date="2018-09" db="EMBL/GenBank/DDBJ databases">
        <title>The draft genome of Acinetobacter spp. strains.</title>
        <authorList>
            <person name="Qin J."/>
            <person name="Feng Y."/>
            <person name="Zong Z."/>
        </authorList>
    </citation>
    <scope>NUCLEOTIDE SEQUENCE [LARGE SCALE GENOMIC DNA]</scope>
    <source>
        <strain evidence="1 2">WCHAc060096</strain>
    </source>
</reference>
<dbReference type="GO" id="GO:0019867">
    <property type="term" value="C:outer membrane"/>
    <property type="evidence" value="ECO:0007669"/>
    <property type="project" value="InterPro"/>
</dbReference>
<dbReference type="InterPro" id="IPR011250">
    <property type="entry name" value="OMP/PagP_B-barrel"/>
</dbReference>
<dbReference type="Gene3D" id="2.40.160.20">
    <property type="match status" value="1"/>
</dbReference>
<dbReference type="InterPro" id="IPR005618">
    <property type="entry name" value="OMPW"/>
</dbReference>
<dbReference type="PANTHER" id="PTHR36920:SF1">
    <property type="entry name" value="OUTER MEMBRANE PROTEIN W"/>
    <property type="match status" value="1"/>
</dbReference>
<dbReference type="Proteomes" id="UP000269001">
    <property type="component" value="Unassembled WGS sequence"/>
</dbReference>
<dbReference type="PANTHER" id="PTHR36920">
    <property type="match status" value="1"/>
</dbReference>
<sequence length="206" mass="22723">MLTDLNRYKWLLVTVVTLGFVPITHAENWQIKVGGSFLAPAHDNGVLAGAKADVSNEFNATPSVEYFFGDSPFSAELLLALAPFQHDIQLNGVDAAKFKHLPPTLTAKYHFRNSTRFTPYIGAGLTVAIPWDEKLIGSDAKLKADVTYGYAGQIGFNFQPADAKNWGVFADVRYAQVESDVKLDGQKIGRLDVNPVVYTIGYSYRF</sequence>
<protein>
    <submittedName>
        <fullName evidence="1">OmpW family protein</fullName>
    </submittedName>
</protein>
<dbReference type="RefSeq" id="WP_120368716.1">
    <property type="nucleotide sequence ID" value="NZ_BKYM01000002.1"/>
</dbReference>
<dbReference type="GO" id="GO:0055085">
    <property type="term" value="P:transmembrane transport"/>
    <property type="evidence" value="ECO:0007669"/>
    <property type="project" value="TreeGrafter"/>
</dbReference>
<proteinExistence type="predicted"/>
<dbReference type="SUPFAM" id="SSF56925">
    <property type="entry name" value="OMPA-like"/>
    <property type="match status" value="1"/>
</dbReference>